<evidence type="ECO:0000313" key="6">
    <source>
        <dbReference type="Proteomes" id="UP001198571"/>
    </source>
</evidence>
<dbReference type="InterPro" id="IPR000014">
    <property type="entry name" value="PAS"/>
</dbReference>
<dbReference type="Proteomes" id="UP001198571">
    <property type="component" value="Unassembled WGS sequence"/>
</dbReference>
<dbReference type="PRINTS" id="PR00038">
    <property type="entry name" value="HTHLUXR"/>
</dbReference>
<dbReference type="Gene3D" id="1.10.10.10">
    <property type="entry name" value="Winged helix-like DNA-binding domain superfamily/Winged helix DNA-binding domain"/>
    <property type="match status" value="1"/>
</dbReference>
<keyword evidence="6" id="KW-1185">Reference proteome</keyword>
<sequence>MPPAAGNPPDPRPAPLPRDPERLAFLHAPDATLILSQRRILRASLRVEQVFGWRPQELQGQSIRLLYPGLTDFERIGDRARRAMGKGGVYCDERFMRCKDGAVVWMAGRGQALDQGDPERLAVWTYRPSETGISPVGGLTPAELRIAGYLVNGFTSKEIAQSLSCSHRTVEVHRANMIRKMNVRNSFELVNILLGAGERRSPAGPRQP</sequence>
<dbReference type="SUPFAM" id="SSF46894">
    <property type="entry name" value="C-terminal effector domain of the bipartite response regulators"/>
    <property type="match status" value="1"/>
</dbReference>
<reference evidence="5 6" key="1">
    <citation type="submission" date="2020-07" db="EMBL/GenBank/DDBJ databases">
        <title>Pseudogemmobacter sp. nov., isolated from poultry manure in Taiwan.</title>
        <authorList>
            <person name="Lin S.-Y."/>
            <person name="Tang Y.-S."/>
            <person name="Young C.-C."/>
        </authorList>
    </citation>
    <scope>NUCLEOTIDE SEQUENCE [LARGE SCALE GENOMIC DNA]</scope>
    <source>
        <strain evidence="5 6">CC-YST710</strain>
    </source>
</reference>
<dbReference type="CDD" id="cd00130">
    <property type="entry name" value="PAS"/>
    <property type="match status" value="1"/>
</dbReference>
<dbReference type="NCBIfam" id="TIGR00229">
    <property type="entry name" value="sensory_box"/>
    <property type="match status" value="1"/>
</dbReference>
<accession>A0ABS8CN56</accession>
<evidence type="ECO:0000256" key="2">
    <source>
        <dbReference type="ARBA" id="ARBA00023125"/>
    </source>
</evidence>
<dbReference type="EMBL" id="JACDXX010000011">
    <property type="protein sequence ID" value="MCB5410813.1"/>
    <property type="molecule type" value="Genomic_DNA"/>
</dbReference>
<dbReference type="SMART" id="SM00091">
    <property type="entry name" value="PAS"/>
    <property type="match status" value="1"/>
</dbReference>
<dbReference type="RefSeq" id="WP_226936042.1">
    <property type="nucleotide sequence ID" value="NZ_JACDXX010000011.1"/>
</dbReference>
<dbReference type="InterPro" id="IPR016032">
    <property type="entry name" value="Sig_transdc_resp-reg_C-effctor"/>
</dbReference>
<dbReference type="SMART" id="SM00421">
    <property type="entry name" value="HTH_LUXR"/>
    <property type="match status" value="1"/>
</dbReference>
<dbReference type="InterPro" id="IPR036388">
    <property type="entry name" value="WH-like_DNA-bd_sf"/>
</dbReference>
<dbReference type="Gene3D" id="3.30.450.20">
    <property type="entry name" value="PAS domain"/>
    <property type="match status" value="1"/>
</dbReference>
<dbReference type="SUPFAM" id="SSF55785">
    <property type="entry name" value="PYP-like sensor domain (PAS domain)"/>
    <property type="match status" value="1"/>
</dbReference>
<dbReference type="PANTHER" id="PTHR44688:SF16">
    <property type="entry name" value="DNA-BINDING TRANSCRIPTIONAL ACTIVATOR DEVR_DOSR"/>
    <property type="match status" value="1"/>
</dbReference>
<dbReference type="PANTHER" id="PTHR44688">
    <property type="entry name" value="DNA-BINDING TRANSCRIPTIONAL ACTIVATOR DEVR_DOSR"/>
    <property type="match status" value="1"/>
</dbReference>
<organism evidence="5 6">
    <name type="scientific">Pseudogemmobacter faecipullorum</name>
    <dbReference type="NCBI Taxonomy" id="2755041"/>
    <lineage>
        <taxon>Bacteria</taxon>
        <taxon>Pseudomonadati</taxon>
        <taxon>Pseudomonadota</taxon>
        <taxon>Alphaproteobacteria</taxon>
        <taxon>Rhodobacterales</taxon>
        <taxon>Paracoccaceae</taxon>
        <taxon>Pseudogemmobacter</taxon>
    </lineage>
</organism>
<protein>
    <submittedName>
        <fullName evidence="5">PAS domain S-box protein</fullName>
    </submittedName>
</protein>
<dbReference type="CDD" id="cd06170">
    <property type="entry name" value="LuxR_C_like"/>
    <property type="match status" value="1"/>
</dbReference>
<comment type="caution">
    <text evidence="5">The sequence shown here is derived from an EMBL/GenBank/DDBJ whole genome shotgun (WGS) entry which is preliminary data.</text>
</comment>
<gene>
    <name evidence="5" type="ORF">H0485_12490</name>
</gene>
<dbReference type="PROSITE" id="PS00622">
    <property type="entry name" value="HTH_LUXR_1"/>
    <property type="match status" value="1"/>
</dbReference>
<keyword evidence="2" id="KW-0238">DNA-binding</keyword>
<dbReference type="InterPro" id="IPR035965">
    <property type="entry name" value="PAS-like_dom_sf"/>
</dbReference>
<evidence type="ECO:0000256" key="1">
    <source>
        <dbReference type="ARBA" id="ARBA00023015"/>
    </source>
</evidence>
<proteinExistence type="predicted"/>
<feature type="domain" description="HTH luxR-type" evidence="4">
    <location>
        <begin position="132"/>
        <end position="197"/>
    </location>
</feature>
<dbReference type="PROSITE" id="PS50043">
    <property type="entry name" value="HTH_LUXR_2"/>
    <property type="match status" value="1"/>
</dbReference>
<dbReference type="Pfam" id="PF00196">
    <property type="entry name" value="GerE"/>
    <property type="match status" value="1"/>
</dbReference>
<keyword evidence="3" id="KW-0804">Transcription</keyword>
<dbReference type="InterPro" id="IPR000792">
    <property type="entry name" value="Tscrpt_reg_LuxR_C"/>
</dbReference>
<keyword evidence="1" id="KW-0805">Transcription regulation</keyword>
<evidence type="ECO:0000256" key="3">
    <source>
        <dbReference type="ARBA" id="ARBA00023163"/>
    </source>
</evidence>
<name>A0ABS8CN56_9RHOB</name>
<dbReference type="Pfam" id="PF08447">
    <property type="entry name" value="PAS_3"/>
    <property type="match status" value="1"/>
</dbReference>
<evidence type="ECO:0000259" key="4">
    <source>
        <dbReference type="PROSITE" id="PS50043"/>
    </source>
</evidence>
<evidence type="ECO:0000313" key="5">
    <source>
        <dbReference type="EMBL" id="MCB5410813.1"/>
    </source>
</evidence>
<dbReference type="InterPro" id="IPR013655">
    <property type="entry name" value="PAS_fold_3"/>
</dbReference>